<comment type="caution">
    <text evidence="1">The sequence shown here is derived from an EMBL/GenBank/DDBJ whole genome shotgun (WGS) entry which is preliminary data.</text>
</comment>
<dbReference type="NCBIfam" id="TIGR03373">
    <property type="entry name" value="VI_minor_4"/>
    <property type="match status" value="1"/>
</dbReference>
<name>A0ABX1PZP4_9RHOO</name>
<dbReference type="RefSeq" id="WP_169256746.1">
    <property type="nucleotide sequence ID" value="NZ_WTVN01000022.1"/>
</dbReference>
<gene>
    <name evidence="1" type="primary">tagF</name>
    <name evidence="1" type="ORF">GPA22_14300</name>
</gene>
<sequence>MTGTGNTGFFGKLPARGDFIKGGGTTQLIAMLDRWISESMNLLSTDPRWRIQYDSMSPVHFAFVGPHSRLAVVGHLQPSHDASSRRFPFLVASTIECDPERSRRGPEAFTALWEKFAHLVGLARTADEPASVLQALADIDHGQMLAQMLQQPPEHAAPDTVTIGEIDHLLTHRGHTGSARRIILSLGIMLQPLLGDNRLRIERGLQLPLPDDPVRRDAIAQIWLNLIFGFLRNSQRELQLLQGQVNGRNTLVVGFNGASPCPLVTLISPGSAPDALVNLEDPEWVDAHPALSDDYGIAKLSSYLSQSDTTLATALATFREVFFGE</sequence>
<dbReference type="Gene3D" id="3.40.1730.10">
    <property type="entry name" value="pa0076 domain"/>
    <property type="match status" value="1"/>
</dbReference>
<reference evidence="1 2" key="1">
    <citation type="submission" date="2019-12" db="EMBL/GenBank/DDBJ databases">
        <title>Comparative genomics gives insights into the taxonomy of the Azoarcus-Aromatoleum group and reveals separate origins of nif in the plant-associated Azoarcus and non-plant-associated Aromatoleum sub-groups.</title>
        <authorList>
            <person name="Lafos M."/>
            <person name="Maluk M."/>
            <person name="Batista M."/>
            <person name="Junghare M."/>
            <person name="Carmona M."/>
            <person name="Faoro H."/>
            <person name="Cruz L.M."/>
            <person name="Battistoni F."/>
            <person name="De Souza E."/>
            <person name="Pedrosa F."/>
            <person name="Chen W.-M."/>
            <person name="Poole P.S."/>
            <person name="Dixon R.A."/>
            <person name="James E.K."/>
        </authorList>
    </citation>
    <scope>NUCLEOTIDE SEQUENCE [LARGE SCALE GENOMIC DNA]</scope>
    <source>
        <strain evidence="1 2">Td21</strain>
    </source>
</reference>
<evidence type="ECO:0000313" key="2">
    <source>
        <dbReference type="Proteomes" id="UP000623795"/>
    </source>
</evidence>
<protein>
    <submittedName>
        <fullName evidence="1">Type VI secretion system-associated protein TagF</fullName>
    </submittedName>
</protein>
<dbReference type="Pfam" id="PF09867">
    <property type="entry name" value="TagF_N"/>
    <property type="match status" value="1"/>
</dbReference>
<dbReference type="InterPro" id="IPR038225">
    <property type="entry name" value="TagF_sf"/>
</dbReference>
<accession>A0ABX1PZP4</accession>
<keyword evidence="2" id="KW-1185">Reference proteome</keyword>
<proteinExistence type="predicted"/>
<dbReference type="EMBL" id="WTVN01000022">
    <property type="protein sequence ID" value="NMG44894.1"/>
    <property type="molecule type" value="Genomic_DNA"/>
</dbReference>
<evidence type="ECO:0000313" key="1">
    <source>
        <dbReference type="EMBL" id="NMG44894.1"/>
    </source>
</evidence>
<dbReference type="InterPro" id="IPR017748">
    <property type="entry name" value="TagF"/>
</dbReference>
<dbReference type="Proteomes" id="UP000623795">
    <property type="component" value="Unassembled WGS sequence"/>
</dbReference>
<organism evidence="1 2">
    <name type="scientific">Aromatoleum toluvorans</name>
    <dbReference type="NCBI Taxonomy" id="92002"/>
    <lineage>
        <taxon>Bacteria</taxon>
        <taxon>Pseudomonadati</taxon>
        <taxon>Pseudomonadota</taxon>
        <taxon>Betaproteobacteria</taxon>
        <taxon>Rhodocyclales</taxon>
        <taxon>Rhodocyclaceae</taxon>
        <taxon>Aromatoleum</taxon>
    </lineage>
</organism>